<keyword evidence="3" id="KW-1185">Reference proteome</keyword>
<feature type="region of interest" description="Disordered" evidence="2">
    <location>
        <begin position="117"/>
        <end position="144"/>
    </location>
</feature>
<sequence>MNRLRRRKLSTFTIQTQGNELPHDASNRKTSSVVYHRHALDLGICPRMVRHTTDLRMLDWKRYGWDKAGLEPRQRIRGWAGFFKNNKRESETRPCRKTKRTSCSLYTLEEERIPLTSRSLPPLPTNGLGEPMLRRPTVIPPHPVTEGGEIFKMITKGRELKPFSFEDDPAKANKFYDTHFPLLCKKLRQGSLPGSARAVTQLDVDPARVSSAERRTRDLLDRMSDAERLLAEIECDSDSSEAMVTELRDVTFDPTSWSWNKERYAVPDGYTVNTRPSKPNAGIKVNRN</sequence>
<organism evidence="3 4">
    <name type="scientific">Aplysia californica</name>
    <name type="common">California sea hare</name>
    <dbReference type="NCBI Taxonomy" id="6500"/>
    <lineage>
        <taxon>Eukaryota</taxon>
        <taxon>Metazoa</taxon>
        <taxon>Spiralia</taxon>
        <taxon>Lophotrochozoa</taxon>
        <taxon>Mollusca</taxon>
        <taxon>Gastropoda</taxon>
        <taxon>Heterobranchia</taxon>
        <taxon>Euthyneura</taxon>
        <taxon>Tectipleura</taxon>
        <taxon>Aplysiida</taxon>
        <taxon>Aplysioidea</taxon>
        <taxon>Aplysiidae</taxon>
        <taxon>Aplysia</taxon>
    </lineage>
</organism>
<gene>
    <name evidence="4" type="primary">LOC101857077</name>
</gene>
<dbReference type="Proteomes" id="UP000694888">
    <property type="component" value="Unplaced"/>
</dbReference>
<protein>
    <submittedName>
        <fullName evidence="4">Uncharacterized protein LOC101857077</fullName>
    </submittedName>
</protein>
<evidence type="ECO:0000313" key="4">
    <source>
        <dbReference type="RefSeq" id="XP_005111661.1"/>
    </source>
</evidence>
<feature type="coiled-coil region" evidence="1">
    <location>
        <begin position="209"/>
        <end position="236"/>
    </location>
</feature>
<feature type="compositionally biased region" description="Polar residues" evidence="2">
    <location>
        <begin position="10"/>
        <end position="19"/>
    </location>
</feature>
<evidence type="ECO:0000256" key="2">
    <source>
        <dbReference type="SAM" id="MobiDB-lite"/>
    </source>
</evidence>
<dbReference type="GeneID" id="101857077"/>
<proteinExistence type="predicted"/>
<reference evidence="4" key="1">
    <citation type="submission" date="2025-08" db="UniProtKB">
        <authorList>
            <consortium name="RefSeq"/>
        </authorList>
    </citation>
    <scope>IDENTIFICATION</scope>
</reference>
<keyword evidence="1" id="KW-0175">Coiled coil</keyword>
<evidence type="ECO:0000256" key="1">
    <source>
        <dbReference type="SAM" id="Coils"/>
    </source>
</evidence>
<dbReference type="RefSeq" id="XP_005111661.1">
    <property type="nucleotide sequence ID" value="XM_005111604.3"/>
</dbReference>
<feature type="region of interest" description="Disordered" evidence="2">
    <location>
        <begin position="1"/>
        <end position="28"/>
    </location>
</feature>
<evidence type="ECO:0000313" key="3">
    <source>
        <dbReference type="Proteomes" id="UP000694888"/>
    </source>
</evidence>
<name>A0ABM0K8X9_APLCA</name>
<accession>A0ABM0K8X9</accession>